<protein>
    <submittedName>
        <fullName evidence="1">Uncharacterized protein</fullName>
    </submittedName>
</protein>
<reference evidence="1 2" key="1">
    <citation type="submission" date="2024-01" db="EMBL/GenBank/DDBJ databases">
        <authorList>
            <person name="Waweru B."/>
        </authorList>
    </citation>
    <scope>NUCLEOTIDE SEQUENCE [LARGE SCALE GENOMIC DNA]</scope>
</reference>
<dbReference type="Proteomes" id="UP001314170">
    <property type="component" value="Unassembled WGS sequence"/>
</dbReference>
<sequence>MGCKETRTKRGWDVFGGFQPCKDGGGAGMVQFLVHVRNCWIFYLDTVFSGHLLSFRRIGDALSTAAKLNAE</sequence>
<evidence type="ECO:0000313" key="1">
    <source>
        <dbReference type="EMBL" id="CAK7349123.1"/>
    </source>
</evidence>
<dbReference type="AlphaFoldDB" id="A0AAV1SDN2"/>
<name>A0AAV1SDN2_9ROSI</name>
<evidence type="ECO:0000313" key="2">
    <source>
        <dbReference type="Proteomes" id="UP001314170"/>
    </source>
</evidence>
<comment type="caution">
    <text evidence="1">The sequence shown here is derived from an EMBL/GenBank/DDBJ whole genome shotgun (WGS) entry which is preliminary data.</text>
</comment>
<dbReference type="EMBL" id="CAWUPB010001173">
    <property type="protein sequence ID" value="CAK7349123.1"/>
    <property type="molecule type" value="Genomic_DNA"/>
</dbReference>
<proteinExistence type="predicted"/>
<accession>A0AAV1SDN2</accession>
<feature type="non-terminal residue" evidence="1">
    <location>
        <position position="71"/>
    </location>
</feature>
<gene>
    <name evidence="1" type="ORF">DCAF_LOCUS21834</name>
</gene>
<organism evidence="1 2">
    <name type="scientific">Dovyalis caffra</name>
    <dbReference type="NCBI Taxonomy" id="77055"/>
    <lineage>
        <taxon>Eukaryota</taxon>
        <taxon>Viridiplantae</taxon>
        <taxon>Streptophyta</taxon>
        <taxon>Embryophyta</taxon>
        <taxon>Tracheophyta</taxon>
        <taxon>Spermatophyta</taxon>
        <taxon>Magnoliopsida</taxon>
        <taxon>eudicotyledons</taxon>
        <taxon>Gunneridae</taxon>
        <taxon>Pentapetalae</taxon>
        <taxon>rosids</taxon>
        <taxon>fabids</taxon>
        <taxon>Malpighiales</taxon>
        <taxon>Salicaceae</taxon>
        <taxon>Flacourtieae</taxon>
        <taxon>Dovyalis</taxon>
    </lineage>
</organism>
<keyword evidence="2" id="KW-1185">Reference proteome</keyword>